<feature type="domain" description="Glycosyl hydrolase family 36 C-terminal" evidence="7">
    <location>
        <begin position="625"/>
        <end position="698"/>
    </location>
</feature>
<dbReference type="STRING" id="630515.SAMN04489812_1477"/>
<evidence type="ECO:0000256" key="5">
    <source>
        <dbReference type="PIRNR" id="PIRNR005536"/>
    </source>
</evidence>
<feature type="active site" description="Nucleophile" evidence="6">
    <location>
        <position position="456"/>
    </location>
</feature>
<dbReference type="InterPro" id="IPR050985">
    <property type="entry name" value="Alpha-glycosidase_related"/>
</dbReference>
<evidence type="ECO:0000313" key="10">
    <source>
        <dbReference type="Proteomes" id="UP000199103"/>
    </source>
</evidence>
<dbReference type="Pfam" id="PF02065">
    <property type="entry name" value="Melibiase"/>
    <property type="match status" value="1"/>
</dbReference>
<dbReference type="Gene3D" id="2.60.40.1180">
    <property type="entry name" value="Golgi alpha-mannosidase II"/>
    <property type="match status" value="1"/>
</dbReference>
<keyword evidence="4 5" id="KW-0326">Glycosidase</keyword>
<feature type="domain" description="Glycosyl hydrolase family 36 N-terminal" evidence="8">
    <location>
        <begin position="35"/>
        <end position="261"/>
    </location>
</feature>
<dbReference type="InterPro" id="IPR017853">
    <property type="entry name" value="GH"/>
</dbReference>
<evidence type="ECO:0000256" key="1">
    <source>
        <dbReference type="ARBA" id="ARBA00001255"/>
    </source>
</evidence>
<dbReference type="Pfam" id="PF16874">
    <property type="entry name" value="Glyco_hydro_36C"/>
    <property type="match status" value="1"/>
</dbReference>
<dbReference type="InterPro" id="IPR013780">
    <property type="entry name" value="Glyco_hydro_b"/>
</dbReference>
<dbReference type="PANTHER" id="PTHR43053">
    <property type="entry name" value="GLYCOSIDASE FAMILY 31"/>
    <property type="match status" value="1"/>
</dbReference>
<dbReference type="InterPro" id="IPR031705">
    <property type="entry name" value="Glyco_hydro_36_C"/>
</dbReference>
<dbReference type="InterPro" id="IPR031704">
    <property type="entry name" value="Glyco_hydro_36_N"/>
</dbReference>
<sequence length="713" mass="79054">MIEHGADDGIYLLTGDDFGYALAVEPDPGPGAGPVRHLHWGAAITLDDARNLDARPATRAAPSGSWSQPRADQEEYVVDGGYRHDEPALSVEFADGVRSLDLRSAGVEVDVDELVIRLVDRVYPFEVMLHYRVEPGLGALVRSTELINRGAEPVLIHRAATAGWALPPRTDYRLTSLSGGYAAETQLTRRPVRIGRIVLESRTGITGHENQPWLAFDVDAGDDHGEVWSVALAWSGVWRATAQSLLDGGTHLTIGTGGELPSVLAAGERLDLPPSVGIYGGNGFDGLARRWHRYEIERVLPQPAALRPVLYNSWEATGFDVTAAGQLALARTARDLGIELFVIDDGWFRPRDDDTAGLGDWYEVPRRFPDGLRAVADEVHRMGLAFGLWVEPEMVSADSDLYRRRPDWIHRWPTREPTLQRHQYVLDFGRAEVVDWALRQLDRLVSDLDLDYLKWDVNRSLAEPYPGPRRRNPWLDHVRGFYRVLDGLRERHPELLIETCAAGGGRVDQGILSRSDWAWPSDNTDARDRLSIQHGFTQVHPTRAMACWVTDTPGVLSGRTMPLRFRFHVAMTGVLGIGADIAGWTAEESVQGRELIATYRRLRPTIQQGERFRLGAPDPERPFGVLFRSADGERIVIFAFALSIRHGARGQDLPLAGLDPTALYRDDSSGQTYSGSLLLHRGLRVELRGDYASTLITLSRVVGTSAGPSRTTS</sequence>
<organism evidence="9 10">
    <name type="scientific">Microlunatus soli</name>
    <dbReference type="NCBI Taxonomy" id="630515"/>
    <lineage>
        <taxon>Bacteria</taxon>
        <taxon>Bacillati</taxon>
        <taxon>Actinomycetota</taxon>
        <taxon>Actinomycetes</taxon>
        <taxon>Propionibacteriales</taxon>
        <taxon>Propionibacteriaceae</taxon>
        <taxon>Microlunatus</taxon>
    </lineage>
</organism>
<accession>A0A1H1R1S1</accession>
<dbReference type="EC" id="3.2.1.22" evidence="2 5"/>
<evidence type="ECO:0000256" key="2">
    <source>
        <dbReference type="ARBA" id="ARBA00012755"/>
    </source>
</evidence>
<dbReference type="EMBL" id="LT629772">
    <property type="protein sequence ID" value="SDS29744.1"/>
    <property type="molecule type" value="Genomic_DNA"/>
</dbReference>
<dbReference type="Gene3D" id="3.20.20.70">
    <property type="entry name" value="Aldolase class I"/>
    <property type="match status" value="1"/>
</dbReference>
<reference evidence="9 10" key="1">
    <citation type="submission" date="2016-10" db="EMBL/GenBank/DDBJ databases">
        <authorList>
            <person name="de Groot N.N."/>
        </authorList>
    </citation>
    <scope>NUCLEOTIDE SEQUENCE [LARGE SCALE GENOMIC DNA]</scope>
    <source>
        <strain evidence="9 10">DSM 21800</strain>
    </source>
</reference>
<dbReference type="InterPro" id="IPR013785">
    <property type="entry name" value="Aldolase_TIM"/>
</dbReference>
<dbReference type="AlphaFoldDB" id="A0A1H1R1S1"/>
<dbReference type="InterPro" id="IPR000111">
    <property type="entry name" value="Glyco_hydro_27/36_CS"/>
</dbReference>
<dbReference type="GO" id="GO:0004557">
    <property type="term" value="F:alpha-galactosidase activity"/>
    <property type="evidence" value="ECO:0007669"/>
    <property type="project" value="UniProtKB-UniRule"/>
</dbReference>
<dbReference type="CDD" id="cd14791">
    <property type="entry name" value="GH36"/>
    <property type="match status" value="1"/>
</dbReference>
<protein>
    <recommendedName>
        <fullName evidence="2 5">Alpha-galactosidase</fullName>
        <ecNumber evidence="2 5">3.2.1.22</ecNumber>
    </recommendedName>
</protein>
<proteinExistence type="inferred from homology"/>
<dbReference type="PRINTS" id="PR00743">
    <property type="entry name" value="GLHYDRLASE36"/>
</dbReference>
<feature type="active site" description="Proton donor" evidence="6">
    <location>
        <position position="522"/>
    </location>
</feature>
<dbReference type="Gene3D" id="2.70.98.60">
    <property type="entry name" value="alpha-galactosidase from lactobacil brevis"/>
    <property type="match status" value="1"/>
</dbReference>
<dbReference type="SUPFAM" id="SSF51445">
    <property type="entry name" value="(Trans)glycosidases"/>
    <property type="match status" value="1"/>
</dbReference>
<dbReference type="Proteomes" id="UP000199103">
    <property type="component" value="Chromosome I"/>
</dbReference>
<evidence type="ECO:0000259" key="7">
    <source>
        <dbReference type="Pfam" id="PF16874"/>
    </source>
</evidence>
<dbReference type="InterPro" id="IPR038417">
    <property type="entry name" value="Alpga-gal_N_sf"/>
</dbReference>
<evidence type="ECO:0000256" key="4">
    <source>
        <dbReference type="ARBA" id="ARBA00023295"/>
    </source>
</evidence>
<comment type="catalytic activity">
    <reaction evidence="1 5">
        <text>Hydrolysis of terminal, non-reducing alpha-D-galactose residues in alpha-D-galactosides, including galactose oligosaccharides, galactomannans and galactolipids.</text>
        <dbReference type="EC" id="3.2.1.22"/>
    </reaction>
</comment>
<evidence type="ECO:0000259" key="8">
    <source>
        <dbReference type="Pfam" id="PF16875"/>
    </source>
</evidence>
<dbReference type="InterPro" id="IPR002252">
    <property type="entry name" value="Glyco_hydro_36"/>
</dbReference>
<dbReference type="PROSITE" id="PS00512">
    <property type="entry name" value="ALPHA_GALACTOSIDASE"/>
    <property type="match status" value="1"/>
</dbReference>
<dbReference type="GO" id="GO:0016052">
    <property type="term" value="P:carbohydrate catabolic process"/>
    <property type="evidence" value="ECO:0007669"/>
    <property type="project" value="InterPro"/>
</dbReference>
<dbReference type="PANTHER" id="PTHR43053:SF3">
    <property type="entry name" value="ALPHA-GALACTOSIDASE C-RELATED"/>
    <property type="match status" value="1"/>
</dbReference>
<keyword evidence="10" id="KW-1185">Reference proteome</keyword>
<comment type="similarity">
    <text evidence="5">Belongs to the glycosyl hydrolase.</text>
</comment>
<name>A0A1H1R1S1_9ACTN</name>
<evidence type="ECO:0000256" key="3">
    <source>
        <dbReference type="ARBA" id="ARBA00022801"/>
    </source>
</evidence>
<dbReference type="FunFam" id="3.20.20.70:FF:000118">
    <property type="entry name" value="Alpha-galactosidase"/>
    <property type="match status" value="1"/>
</dbReference>
<gene>
    <name evidence="9" type="ORF">SAMN04489812_1477</name>
</gene>
<dbReference type="Pfam" id="PF16875">
    <property type="entry name" value="Glyco_hydro_36N"/>
    <property type="match status" value="1"/>
</dbReference>
<dbReference type="PIRSF" id="PIRSF005536">
    <property type="entry name" value="Agal"/>
    <property type="match status" value="1"/>
</dbReference>
<evidence type="ECO:0000313" key="9">
    <source>
        <dbReference type="EMBL" id="SDS29744.1"/>
    </source>
</evidence>
<keyword evidence="3 5" id="KW-0378">Hydrolase</keyword>
<evidence type="ECO:0000256" key="6">
    <source>
        <dbReference type="PIRSR" id="PIRSR005536-1"/>
    </source>
</evidence>